<keyword evidence="11" id="KW-1185">Reference proteome</keyword>
<dbReference type="Pfam" id="PF06645">
    <property type="entry name" value="SPC12"/>
    <property type="match status" value="1"/>
</dbReference>
<accession>A0A6H0XUW7</accession>
<dbReference type="EMBL" id="CP051141">
    <property type="protein sequence ID" value="QIW98523.1"/>
    <property type="molecule type" value="Genomic_DNA"/>
</dbReference>
<evidence type="ECO:0000256" key="6">
    <source>
        <dbReference type="ARBA" id="ARBA00022989"/>
    </source>
</evidence>
<dbReference type="OrthoDB" id="263893at2759"/>
<dbReference type="PANTHER" id="PTHR13202">
    <property type="entry name" value="MICROSOMAL SIGNAL PEPTIDASE 12 KDA SUBUNIT"/>
    <property type="match status" value="1"/>
</dbReference>
<comment type="similarity">
    <text evidence="2">Belongs to the SPCS1 family.</text>
</comment>
<gene>
    <name evidence="10" type="ORF">AMS68_004041</name>
</gene>
<comment type="subcellular location">
    <subcellularLocation>
        <location evidence="1">Endoplasmic reticulum membrane</location>
        <topology evidence="1">Multi-pass membrane protein</topology>
    </subcellularLocation>
</comment>
<name>A0A6H0XUW7_9PEZI</name>
<evidence type="ECO:0000256" key="5">
    <source>
        <dbReference type="ARBA" id="ARBA00022824"/>
    </source>
</evidence>
<evidence type="ECO:0000256" key="7">
    <source>
        <dbReference type="ARBA" id="ARBA00023136"/>
    </source>
</evidence>
<keyword evidence="6 9" id="KW-1133">Transmembrane helix</keyword>
<evidence type="ECO:0000256" key="2">
    <source>
        <dbReference type="ARBA" id="ARBA00005245"/>
    </source>
</evidence>
<proteinExistence type="inferred from homology"/>
<dbReference type="Proteomes" id="UP000503462">
    <property type="component" value="Chromosome 3"/>
</dbReference>
<organism evidence="10 11">
    <name type="scientific">Peltaster fructicola</name>
    <dbReference type="NCBI Taxonomy" id="286661"/>
    <lineage>
        <taxon>Eukaryota</taxon>
        <taxon>Fungi</taxon>
        <taxon>Dikarya</taxon>
        <taxon>Ascomycota</taxon>
        <taxon>Pezizomycotina</taxon>
        <taxon>Dothideomycetes</taxon>
        <taxon>Dothideomycetes incertae sedis</taxon>
        <taxon>Peltaster</taxon>
    </lineage>
</organism>
<dbReference type="GO" id="GO:0045047">
    <property type="term" value="P:protein targeting to ER"/>
    <property type="evidence" value="ECO:0007669"/>
    <property type="project" value="TreeGrafter"/>
</dbReference>
<reference evidence="10 11" key="1">
    <citation type="journal article" date="2016" name="Sci. Rep.">
        <title>Peltaster fructicola genome reveals evolution from an invasive phytopathogen to an ectophytic parasite.</title>
        <authorList>
            <person name="Xu C."/>
            <person name="Chen H."/>
            <person name="Gleason M.L."/>
            <person name="Xu J.R."/>
            <person name="Liu H."/>
            <person name="Zhang R."/>
            <person name="Sun G."/>
        </authorList>
    </citation>
    <scope>NUCLEOTIDE SEQUENCE [LARGE SCALE GENOMIC DNA]</scope>
    <source>
        <strain evidence="10 11">LNHT1506</strain>
    </source>
</reference>
<keyword evidence="4 9" id="KW-0812">Transmembrane</keyword>
<evidence type="ECO:0000313" key="11">
    <source>
        <dbReference type="Proteomes" id="UP000503462"/>
    </source>
</evidence>
<keyword evidence="5" id="KW-0256">Endoplasmic reticulum</keyword>
<comment type="function">
    <text evidence="8">Component of the signal peptidase complex (SPC) which catalyzes the cleavage of N-terminal signal sequences from nascent proteins as they are translocated into the lumen of the endoplasmic reticulum. Dispensable for SPC enzymatic activity.</text>
</comment>
<dbReference type="AlphaFoldDB" id="A0A6H0XUW7"/>
<evidence type="ECO:0000256" key="9">
    <source>
        <dbReference type="SAM" id="Phobius"/>
    </source>
</evidence>
<protein>
    <recommendedName>
        <fullName evidence="3">Signal peptidase complex subunit 1</fullName>
    </recommendedName>
</protein>
<dbReference type="PANTHER" id="PTHR13202:SF0">
    <property type="entry name" value="SIGNAL PEPTIDASE COMPLEX SUBUNIT 1"/>
    <property type="match status" value="1"/>
</dbReference>
<feature type="transmembrane region" description="Helical" evidence="9">
    <location>
        <begin position="52"/>
        <end position="71"/>
    </location>
</feature>
<dbReference type="GO" id="GO:0006465">
    <property type="term" value="P:signal peptide processing"/>
    <property type="evidence" value="ECO:0007669"/>
    <property type="project" value="InterPro"/>
</dbReference>
<evidence type="ECO:0000313" key="10">
    <source>
        <dbReference type="EMBL" id="QIW98523.1"/>
    </source>
</evidence>
<dbReference type="GO" id="GO:0005787">
    <property type="term" value="C:signal peptidase complex"/>
    <property type="evidence" value="ECO:0007669"/>
    <property type="project" value="InterPro"/>
</dbReference>
<evidence type="ECO:0000256" key="1">
    <source>
        <dbReference type="ARBA" id="ARBA00004477"/>
    </source>
</evidence>
<evidence type="ECO:0000256" key="3">
    <source>
        <dbReference type="ARBA" id="ARBA00017059"/>
    </source>
</evidence>
<feature type="transmembrane region" description="Helical" evidence="9">
    <location>
        <begin position="26"/>
        <end position="45"/>
    </location>
</feature>
<sequence length="104" mass="11432">MEQLLEQARDVLEGTIDFKGQALTDFLTNALLTLVGIVAFLVGFVTQDIYKTLYVGLAGATLTVLLVVPPWPAFNSQPLRWLPARTGNRALHGVQIQVDGKRIQ</sequence>
<evidence type="ECO:0000256" key="8">
    <source>
        <dbReference type="ARBA" id="ARBA00045204"/>
    </source>
</evidence>
<keyword evidence="7 9" id="KW-0472">Membrane</keyword>
<dbReference type="InterPro" id="IPR009542">
    <property type="entry name" value="Spc1/SPCS1"/>
</dbReference>
<evidence type="ECO:0000256" key="4">
    <source>
        <dbReference type="ARBA" id="ARBA00022692"/>
    </source>
</evidence>